<organism evidence="1 2">
    <name type="scientific">Sphaerisporangium album</name>
    <dbReference type="NCBI Taxonomy" id="509200"/>
    <lineage>
        <taxon>Bacteria</taxon>
        <taxon>Bacillati</taxon>
        <taxon>Actinomycetota</taxon>
        <taxon>Actinomycetes</taxon>
        <taxon>Streptosporangiales</taxon>
        <taxon>Streptosporangiaceae</taxon>
        <taxon>Sphaerisporangium</taxon>
    </lineage>
</organism>
<dbReference type="RefSeq" id="WP_114033120.1">
    <property type="nucleotide sequence ID" value="NZ_QOIL01000027.1"/>
</dbReference>
<protein>
    <submittedName>
        <fullName evidence="1">Uncharacterized protein</fullName>
    </submittedName>
</protein>
<dbReference type="EMBL" id="QOIL01000027">
    <property type="protein sequence ID" value="RCG22759.1"/>
    <property type="molecule type" value="Genomic_DNA"/>
</dbReference>
<name>A0A367EYK3_9ACTN</name>
<accession>A0A367EYK3</accession>
<keyword evidence="2" id="KW-1185">Reference proteome</keyword>
<comment type="caution">
    <text evidence="1">The sequence shown here is derived from an EMBL/GenBank/DDBJ whole genome shotgun (WGS) entry which is preliminary data.</text>
</comment>
<dbReference type="Proteomes" id="UP000253094">
    <property type="component" value="Unassembled WGS sequence"/>
</dbReference>
<evidence type="ECO:0000313" key="2">
    <source>
        <dbReference type="Proteomes" id="UP000253094"/>
    </source>
</evidence>
<gene>
    <name evidence="1" type="ORF">DQ384_34705</name>
</gene>
<dbReference type="AlphaFoldDB" id="A0A367EYK3"/>
<proteinExistence type="predicted"/>
<reference evidence="1 2" key="1">
    <citation type="submission" date="2018-06" db="EMBL/GenBank/DDBJ databases">
        <title>Sphaerisporangium craniellae sp. nov., isolated from a marine sponge in the South China Sea.</title>
        <authorList>
            <person name="Li L."/>
        </authorList>
    </citation>
    <scope>NUCLEOTIDE SEQUENCE [LARGE SCALE GENOMIC DNA]</scope>
    <source>
        <strain evidence="1 2">CCTCC AA 208026</strain>
    </source>
</reference>
<sequence length="122" mass="13606">MVIWDPTQTDGVSAAKARAHRRILDELAAALPGTRCRRVDRFRLTLRGLTSRLTGTVILAPHLDVYADRQWLGTVYVANRREPRFTIIRRDGVLLSATFPATVQHLMTQAAQSRSGPGEGNR</sequence>
<evidence type="ECO:0000313" key="1">
    <source>
        <dbReference type="EMBL" id="RCG22759.1"/>
    </source>
</evidence>